<reference evidence="2" key="1">
    <citation type="submission" date="2023-06" db="EMBL/GenBank/DDBJ databases">
        <authorList>
            <person name="Delattre M."/>
        </authorList>
    </citation>
    <scope>NUCLEOTIDE SEQUENCE</scope>
    <source>
        <strain evidence="2">AF72</strain>
    </source>
</reference>
<dbReference type="EMBL" id="CATQJA010000230">
    <property type="protein sequence ID" value="CAJ0558335.1"/>
    <property type="molecule type" value="Genomic_DNA"/>
</dbReference>
<accession>A0AA36C5M6</accession>
<evidence type="ECO:0000313" key="2">
    <source>
        <dbReference type="EMBL" id="CAJ0558335.1"/>
    </source>
</evidence>
<evidence type="ECO:0000313" key="3">
    <source>
        <dbReference type="Proteomes" id="UP001177023"/>
    </source>
</evidence>
<feature type="non-terminal residue" evidence="2">
    <location>
        <position position="144"/>
    </location>
</feature>
<sequence>MREPPSEAFTLPGHDNALCEHGVIHPPTPIVEPSDKYTVVKLRQPTARRCPTTAGQFFPRHPALHPSSSEVPTVVIAALTHPAEGVLRSDSPCPTRTSEDPPDEFTPYLRSRPRLRPATPSARRSTRSPMMSIRPRHGADEALS</sequence>
<name>A0AA36C5M6_9BILA</name>
<organism evidence="2 3">
    <name type="scientific">Mesorhabditis spiculigera</name>
    <dbReference type="NCBI Taxonomy" id="96644"/>
    <lineage>
        <taxon>Eukaryota</taxon>
        <taxon>Metazoa</taxon>
        <taxon>Ecdysozoa</taxon>
        <taxon>Nematoda</taxon>
        <taxon>Chromadorea</taxon>
        <taxon>Rhabditida</taxon>
        <taxon>Rhabditina</taxon>
        <taxon>Rhabditomorpha</taxon>
        <taxon>Rhabditoidea</taxon>
        <taxon>Rhabditidae</taxon>
        <taxon>Mesorhabditinae</taxon>
        <taxon>Mesorhabditis</taxon>
    </lineage>
</organism>
<proteinExistence type="predicted"/>
<dbReference type="AlphaFoldDB" id="A0AA36C5M6"/>
<dbReference type="Proteomes" id="UP001177023">
    <property type="component" value="Unassembled WGS sequence"/>
</dbReference>
<comment type="caution">
    <text evidence="2">The sequence shown here is derived from an EMBL/GenBank/DDBJ whole genome shotgun (WGS) entry which is preliminary data.</text>
</comment>
<protein>
    <submittedName>
        <fullName evidence="2">Uncharacterized protein</fullName>
    </submittedName>
</protein>
<keyword evidence="3" id="KW-1185">Reference proteome</keyword>
<gene>
    <name evidence="2" type="ORF">MSPICULIGERA_LOCUS950</name>
</gene>
<feature type="region of interest" description="Disordered" evidence="1">
    <location>
        <begin position="85"/>
        <end position="144"/>
    </location>
</feature>
<evidence type="ECO:0000256" key="1">
    <source>
        <dbReference type="SAM" id="MobiDB-lite"/>
    </source>
</evidence>